<dbReference type="Proteomes" id="UP001174936">
    <property type="component" value="Unassembled WGS sequence"/>
</dbReference>
<evidence type="ECO:0000313" key="2">
    <source>
        <dbReference type="EMBL" id="KAK0657894.1"/>
    </source>
</evidence>
<gene>
    <name evidence="2" type="ORF">B0T16DRAFT_402690</name>
</gene>
<comment type="caution">
    <text evidence="2">The sequence shown here is derived from an EMBL/GenBank/DDBJ whole genome shotgun (WGS) entry which is preliminary data.</text>
</comment>
<evidence type="ECO:0000256" key="1">
    <source>
        <dbReference type="SAM" id="MobiDB-lite"/>
    </source>
</evidence>
<dbReference type="AlphaFoldDB" id="A0AA39YSP0"/>
<reference evidence="2" key="1">
    <citation type="submission" date="2023-06" db="EMBL/GenBank/DDBJ databases">
        <title>Genome-scale phylogeny and comparative genomics of the fungal order Sordariales.</title>
        <authorList>
            <consortium name="Lawrence Berkeley National Laboratory"/>
            <person name="Hensen N."/>
            <person name="Bonometti L."/>
            <person name="Westerberg I."/>
            <person name="Brannstrom I.O."/>
            <person name="Guillou S."/>
            <person name="Cros-Aarteil S."/>
            <person name="Calhoun S."/>
            <person name="Haridas S."/>
            <person name="Kuo A."/>
            <person name="Mondo S."/>
            <person name="Pangilinan J."/>
            <person name="Riley R."/>
            <person name="Labutti K."/>
            <person name="Andreopoulos B."/>
            <person name="Lipzen A."/>
            <person name="Chen C."/>
            <person name="Yanf M."/>
            <person name="Daum C."/>
            <person name="Ng V."/>
            <person name="Clum A."/>
            <person name="Steindorff A."/>
            <person name="Ohm R."/>
            <person name="Martin F."/>
            <person name="Silar P."/>
            <person name="Natvig D."/>
            <person name="Lalanne C."/>
            <person name="Gautier V."/>
            <person name="Ament-Velasquez S.L."/>
            <person name="Kruys A."/>
            <person name="Hutchinson M.I."/>
            <person name="Powell A.J."/>
            <person name="Barry K."/>
            <person name="Miller A.N."/>
            <person name="Grigoriev I.V."/>
            <person name="Debuchy R."/>
            <person name="Gladieux P."/>
            <person name="Thoren M.H."/>
            <person name="Johannesson H."/>
        </authorList>
    </citation>
    <scope>NUCLEOTIDE SEQUENCE</scope>
    <source>
        <strain evidence="2">SMH2532-1</strain>
    </source>
</reference>
<evidence type="ECO:0000313" key="3">
    <source>
        <dbReference type="Proteomes" id="UP001174936"/>
    </source>
</evidence>
<organism evidence="2 3">
    <name type="scientific">Cercophora newfieldiana</name>
    <dbReference type="NCBI Taxonomy" id="92897"/>
    <lineage>
        <taxon>Eukaryota</taxon>
        <taxon>Fungi</taxon>
        <taxon>Dikarya</taxon>
        <taxon>Ascomycota</taxon>
        <taxon>Pezizomycotina</taxon>
        <taxon>Sordariomycetes</taxon>
        <taxon>Sordariomycetidae</taxon>
        <taxon>Sordariales</taxon>
        <taxon>Lasiosphaeriaceae</taxon>
        <taxon>Cercophora</taxon>
    </lineage>
</organism>
<proteinExistence type="predicted"/>
<keyword evidence="3" id="KW-1185">Reference proteome</keyword>
<name>A0AA39YSP0_9PEZI</name>
<feature type="region of interest" description="Disordered" evidence="1">
    <location>
        <begin position="312"/>
        <end position="344"/>
    </location>
</feature>
<protein>
    <submittedName>
        <fullName evidence="2">Uncharacterized protein</fullName>
    </submittedName>
</protein>
<sequence>MSWEGHMRLPPGAMRESPIPAKFIEERVRDLRRGAAEHIIPQATAGSLPEMRCFDPNKCACLDFGSRYPSSSLWAGFQFPLPRRNLACCLGDTRHRLLPLARLVNLGKQQQRDNKLKDLLKVHWAVSQLSSTFGDESGYSIRIGTCPVPGASTQCLQVDYVRRVACGPVWQPRWRTVDYSWFEALDPDSYGLSKDRETRGVLWCLDPDCVNFYRYLERPLFRKCCGPAVAEIFNDGGAKGPVSWSINRTRFDVGAAAGQGGAGIIVAEQARLERARLSANAVRYPPSAVPVPGSWRGDGAVNGASLVTGTAANAEPASPAGRSNANPARKPARTSKSVLPRSRKEQLEPMEFWRRCGRKLRNVFSTPRQRLARMSAAEATRMKWAGKKF</sequence>
<dbReference type="EMBL" id="JAULSV010000001">
    <property type="protein sequence ID" value="KAK0657894.1"/>
    <property type="molecule type" value="Genomic_DNA"/>
</dbReference>
<accession>A0AA39YSP0</accession>